<evidence type="ECO:0000256" key="7">
    <source>
        <dbReference type="SAM" id="MobiDB-lite"/>
    </source>
</evidence>
<evidence type="ECO:0000256" key="3">
    <source>
        <dbReference type="ARBA" id="ARBA00022490"/>
    </source>
</evidence>
<dbReference type="PANTHER" id="PTHR15598">
    <property type="entry name" value="ENHANCER OF MRNA-DECAPPING PROTEIN 4"/>
    <property type="match status" value="1"/>
</dbReference>
<feature type="compositionally biased region" description="Basic and acidic residues" evidence="7">
    <location>
        <begin position="940"/>
        <end position="949"/>
    </location>
</feature>
<evidence type="ECO:0000313" key="9">
    <source>
        <dbReference type="Proteomes" id="UP000307440"/>
    </source>
</evidence>
<feature type="compositionally biased region" description="Polar residues" evidence="7">
    <location>
        <begin position="861"/>
        <end position="871"/>
    </location>
</feature>
<feature type="region of interest" description="Disordered" evidence="7">
    <location>
        <begin position="844"/>
        <end position="972"/>
    </location>
</feature>
<evidence type="ECO:0000256" key="2">
    <source>
        <dbReference type="ARBA" id="ARBA00009639"/>
    </source>
</evidence>
<evidence type="ECO:0000256" key="6">
    <source>
        <dbReference type="SAM" id="Coils"/>
    </source>
</evidence>
<comment type="subcellular location">
    <subcellularLocation>
        <location evidence="1">Cytoplasm</location>
        <location evidence="1">P-body</location>
    </subcellularLocation>
</comment>
<evidence type="ECO:0000256" key="5">
    <source>
        <dbReference type="ARBA" id="ARBA00022737"/>
    </source>
</evidence>
<evidence type="ECO:0008006" key="10">
    <source>
        <dbReference type="Google" id="ProtNLM"/>
    </source>
</evidence>
<dbReference type="Gene3D" id="1.10.220.100">
    <property type="entry name" value="conserved c-terminal region of ge- 1"/>
    <property type="match status" value="1"/>
</dbReference>
<name>A0A5C3KXF9_COPMA</name>
<dbReference type="Proteomes" id="UP000307440">
    <property type="component" value="Unassembled WGS sequence"/>
</dbReference>
<keyword evidence="9" id="KW-1185">Reference proteome</keyword>
<feature type="compositionally biased region" description="Pro residues" evidence="7">
    <location>
        <begin position="368"/>
        <end position="377"/>
    </location>
</feature>
<keyword evidence="6" id="KW-0175">Coiled coil</keyword>
<gene>
    <name evidence="8" type="ORF">FA15DRAFT_668959</name>
</gene>
<dbReference type="InterPro" id="IPR044938">
    <property type="entry name" value="EDC4_C_sf"/>
</dbReference>
<feature type="compositionally biased region" description="Low complexity" evidence="7">
    <location>
        <begin position="238"/>
        <end position="252"/>
    </location>
</feature>
<protein>
    <recommendedName>
        <fullName evidence="10">Enhancer of mRNA-decapping protein 4 WD40 repeat region domain-containing protein</fullName>
    </recommendedName>
</protein>
<reference evidence="8 9" key="1">
    <citation type="journal article" date="2019" name="Nat. Ecol. Evol.">
        <title>Megaphylogeny resolves global patterns of mushroom evolution.</title>
        <authorList>
            <person name="Varga T."/>
            <person name="Krizsan K."/>
            <person name="Foldi C."/>
            <person name="Dima B."/>
            <person name="Sanchez-Garcia M."/>
            <person name="Sanchez-Ramirez S."/>
            <person name="Szollosi G.J."/>
            <person name="Szarkandi J.G."/>
            <person name="Papp V."/>
            <person name="Albert L."/>
            <person name="Andreopoulos W."/>
            <person name="Angelini C."/>
            <person name="Antonin V."/>
            <person name="Barry K.W."/>
            <person name="Bougher N.L."/>
            <person name="Buchanan P."/>
            <person name="Buyck B."/>
            <person name="Bense V."/>
            <person name="Catcheside P."/>
            <person name="Chovatia M."/>
            <person name="Cooper J."/>
            <person name="Damon W."/>
            <person name="Desjardin D."/>
            <person name="Finy P."/>
            <person name="Geml J."/>
            <person name="Haridas S."/>
            <person name="Hughes K."/>
            <person name="Justo A."/>
            <person name="Karasinski D."/>
            <person name="Kautmanova I."/>
            <person name="Kiss B."/>
            <person name="Kocsube S."/>
            <person name="Kotiranta H."/>
            <person name="LaButti K.M."/>
            <person name="Lechner B.E."/>
            <person name="Liimatainen K."/>
            <person name="Lipzen A."/>
            <person name="Lukacs Z."/>
            <person name="Mihaltcheva S."/>
            <person name="Morgado L.N."/>
            <person name="Niskanen T."/>
            <person name="Noordeloos M.E."/>
            <person name="Ohm R.A."/>
            <person name="Ortiz-Santana B."/>
            <person name="Ovrebo C."/>
            <person name="Racz N."/>
            <person name="Riley R."/>
            <person name="Savchenko A."/>
            <person name="Shiryaev A."/>
            <person name="Soop K."/>
            <person name="Spirin V."/>
            <person name="Szebenyi C."/>
            <person name="Tomsovsky M."/>
            <person name="Tulloss R.E."/>
            <person name="Uehling J."/>
            <person name="Grigoriev I.V."/>
            <person name="Vagvolgyi C."/>
            <person name="Papp T."/>
            <person name="Martin F.M."/>
            <person name="Miettinen O."/>
            <person name="Hibbett D.S."/>
            <person name="Nagy L.G."/>
        </authorList>
    </citation>
    <scope>NUCLEOTIDE SEQUENCE [LARGE SCALE GENOMIC DNA]</scope>
    <source>
        <strain evidence="8 9">CBS 121175</strain>
    </source>
</reference>
<feature type="compositionally biased region" description="Low complexity" evidence="7">
    <location>
        <begin position="95"/>
        <end position="106"/>
    </location>
</feature>
<feature type="coiled-coil region" evidence="6">
    <location>
        <begin position="1138"/>
        <end position="1194"/>
    </location>
</feature>
<dbReference type="OrthoDB" id="21128at2759"/>
<feature type="compositionally biased region" description="Pro residues" evidence="7">
    <location>
        <begin position="1251"/>
        <end position="1265"/>
    </location>
</feature>
<evidence type="ECO:0000313" key="8">
    <source>
        <dbReference type="EMBL" id="TFK25084.1"/>
    </source>
</evidence>
<organism evidence="8 9">
    <name type="scientific">Coprinopsis marcescibilis</name>
    <name type="common">Agaric fungus</name>
    <name type="synonym">Psathyrella marcescibilis</name>
    <dbReference type="NCBI Taxonomy" id="230819"/>
    <lineage>
        <taxon>Eukaryota</taxon>
        <taxon>Fungi</taxon>
        <taxon>Dikarya</taxon>
        <taxon>Basidiomycota</taxon>
        <taxon>Agaricomycotina</taxon>
        <taxon>Agaricomycetes</taxon>
        <taxon>Agaricomycetidae</taxon>
        <taxon>Agaricales</taxon>
        <taxon>Agaricineae</taxon>
        <taxon>Psathyrellaceae</taxon>
        <taxon>Coprinopsis</taxon>
    </lineage>
</organism>
<dbReference type="GO" id="GO:0000932">
    <property type="term" value="C:P-body"/>
    <property type="evidence" value="ECO:0007669"/>
    <property type="project" value="UniProtKB-SubCell"/>
</dbReference>
<feature type="compositionally biased region" description="Pro residues" evidence="7">
    <location>
        <begin position="848"/>
        <end position="858"/>
    </location>
</feature>
<keyword evidence="5" id="KW-0677">Repeat</keyword>
<dbReference type="GO" id="GO:0031087">
    <property type="term" value="P:deadenylation-independent decapping of nuclear-transcribed mRNA"/>
    <property type="evidence" value="ECO:0007669"/>
    <property type="project" value="InterPro"/>
</dbReference>
<dbReference type="InterPro" id="IPR015943">
    <property type="entry name" value="WD40/YVTN_repeat-like_dom_sf"/>
</dbReference>
<feature type="compositionally biased region" description="Low complexity" evidence="7">
    <location>
        <begin position="1229"/>
        <end position="1250"/>
    </location>
</feature>
<dbReference type="EMBL" id="ML210191">
    <property type="protein sequence ID" value="TFK25084.1"/>
    <property type="molecule type" value="Genomic_DNA"/>
</dbReference>
<feature type="compositionally biased region" description="Low complexity" evidence="7">
    <location>
        <begin position="1206"/>
        <end position="1220"/>
    </location>
</feature>
<comment type="similarity">
    <text evidence="2">Belongs to the WD repeat EDC4 family.</text>
</comment>
<dbReference type="PANTHER" id="PTHR15598:SF5">
    <property type="entry name" value="ENHANCER OF MRNA-DECAPPING PROTEIN 4"/>
    <property type="match status" value="1"/>
</dbReference>
<evidence type="ECO:0000256" key="1">
    <source>
        <dbReference type="ARBA" id="ARBA00004201"/>
    </source>
</evidence>
<feature type="region of interest" description="Disordered" evidence="7">
    <location>
        <begin position="1"/>
        <end position="455"/>
    </location>
</feature>
<feature type="compositionally biased region" description="Basic and acidic residues" evidence="7">
    <location>
        <begin position="1"/>
        <end position="11"/>
    </location>
</feature>
<sequence>MDNRTHDRELFSRGPTPPQNQPFAPATAPAPQHPPNSSSSDLIDSLFNHIMIPQDQHQQQSASQDAFQHSAVDVNSAVSAPVSPAMPLTDEQPLSSSSAPGSSAGATVQERQSALLSLLNQPSGPNRSVPANVTQPQQVSTPPARSNVSPSQSHTENQKILLEQLMGTALPRSNVIDNAPQSGSAPSPSYNQSHEGGEYRSYNQYDQPESSPRMQPIGSPHAHLQANTHPRQTPPSNPHHSQQSPLQQAHQVPLPPPQSQLAPQPALNPPSPRRSMFEFMSPFDHLSSTAGSIKKKPVPVQSATTNDDSSSWPHVTDPKRQSVENLLDTLTRGQTSNIPPQPTQQPYDAYIADQGYPMSLDPYNQAHVPPPPLPPKPVQAAPHRGSSPRNSPPKLQTRIPPQQHLVQAVTNSNRRDKDGSPGPRNGARNKNLQQTKASGRAQPSPSPPTQSITFDVSKPLDDVQAQRDSVKSTAIALVRQESVFLPGTTIGATHWVAYAMTRGRVRVISRSSGDRTLLQLPNVFASSTSVIDMAVNGNRLAGITSDGGFVLWELPDVIMDDVPGKLLLCIMPTNDPVEALRSVKWNSKEPDTLAIASDTKIYVIHLPDIANMHQPAPHSELPHISQLYTVDSNICAFDFDPLHYSLAAITEDSTLTLWNLQDTIPYAIHKVKGEGVPSFLTFVDGGIVVGRKNGTIFQLLAHSSKSVLSTLKFVNSQHEDPDMFGHANYDSRIQTLWIANSRRESIIACKLNIESSYVNGEEQVRGHFEQVVEFTGPKATIHFVILTGDSDPYGDEAHAACIAAKLAPGELALVAFSVHSSGVDQVLIRKEWFDTALMSAPAKFPTIDIPPAPAPRVPSPTDSSITATKSSRGPLPIPPAGPPSQPPIVPTSSNILANLFPPPRGRTPPSDEVENDFSGRPEENRHGEPKGRGNKGKNVNWKEKDDGKDNNSSFGGASKEKGAKTNDGNTINESAFTQTMSKEMKKTEDNLHSRISRLISKEMEKQNQRLEDARAHEQAEDFARQEKILKLISSELSRNTTRVVEMAVKSEVQNSVLPSLESITKNEVRSVLNEQVGRGLVDVINQNLPAEIEKVFARPDISNHFAHVLSSNLTPLIERQVKDAIVKTFIPVYSQQASAFHQDLMREVRNEINALKSEVSAWQTDSFRGHESSIRELELTVRSLSDQVKFLTMNISAPPVTHHHLQSQPSQGSPAGSIQSNMGQPIHRQQPPASNNQPSSSYSHQHVQYQPGPPSAPQPQQPPPQVHQQWFGIAAPQASHPATIPQPPPPPQAERTPPVKPDKWDEIYLGVLHTQDPNKLKDLLAHSNPDLIMPLNGSSLVSQAVILTLVHRLSSVVGETPPNDESFKSSLWWLQRSVSVLRPEDKLISDFIPRVLPNVQHLLNTTKQRLTILPGGGTPVLETARTLNEIQETLRRKVVPV</sequence>
<feature type="compositionally biased region" description="Basic and acidic residues" evidence="7">
    <location>
        <begin position="917"/>
        <end position="931"/>
    </location>
</feature>
<feature type="compositionally biased region" description="Low complexity" evidence="7">
    <location>
        <begin position="21"/>
        <end position="30"/>
    </location>
</feature>
<keyword evidence="3" id="KW-0963">Cytoplasm</keyword>
<dbReference type="SUPFAM" id="SSF50978">
    <property type="entry name" value="WD40 repeat-like"/>
    <property type="match status" value="1"/>
</dbReference>
<feature type="compositionally biased region" description="Polar residues" evidence="7">
    <location>
        <begin position="301"/>
        <end position="313"/>
    </location>
</feature>
<feature type="compositionally biased region" description="Low complexity" evidence="7">
    <location>
        <begin position="54"/>
        <end position="71"/>
    </location>
</feature>
<feature type="compositionally biased region" description="Polar residues" evidence="7">
    <location>
        <begin position="175"/>
        <end position="194"/>
    </location>
</feature>
<evidence type="ECO:0000256" key="4">
    <source>
        <dbReference type="ARBA" id="ARBA00022574"/>
    </source>
</evidence>
<feature type="compositionally biased region" description="Polar residues" evidence="7">
    <location>
        <begin position="109"/>
        <end position="155"/>
    </location>
</feature>
<proteinExistence type="inferred from homology"/>
<feature type="compositionally biased region" description="Polar residues" evidence="7">
    <location>
        <begin position="201"/>
        <end position="213"/>
    </location>
</feature>
<dbReference type="InterPro" id="IPR036322">
    <property type="entry name" value="WD40_repeat_dom_sf"/>
</dbReference>
<feature type="compositionally biased region" description="Pro residues" evidence="7">
    <location>
        <begin position="875"/>
        <end position="889"/>
    </location>
</feature>
<dbReference type="InterPro" id="IPR045152">
    <property type="entry name" value="EDC4-like"/>
</dbReference>
<dbReference type="Gene3D" id="2.130.10.10">
    <property type="entry name" value="YVTN repeat-like/Quinoprotein amine dehydrogenase"/>
    <property type="match status" value="1"/>
</dbReference>
<dbReference type="STRING" id="230819.A0A5C3KXF9"/>
<feature type="region of interest" description="Disordered" evidence="7">
    <location>
        <begin position="1200"/>
        <end position="1301"/>
    </location>
</feature>
<feature type="compositionally biased region" description="Polar residues" evidence="7">
    <location>
        <begin position="428"/>
        <end position="437"/>
    </location>
</feature>
<accession>A0A5C3KXF9</accession>
<keyword evidence="4" id="KW-0853">WD repeat</keyword>